<comment type="caution">
    <text evidence="11">The sequence shown here is derived from an EMBL/GenBank/DDBJ whole genome shotgun (WGS) entry which is preliminary data.</text>
</comment>
<evidence type="ECO:0000256" key="5">
    <source>
        <dbReference type="ARBA" id="ARBA00022763"/>
    </source>
</evidence>
<dbReference type="AlphaFoldDB" id="A0A1E5G4J8"/>
<accession>A0A1E5G4J8</accession>
<dbReference type="PANTHER" id="PTHR11059">
    <property type="entry name" value="DNA REPAIR PROTEIN RECN"/>
    <property type="match status" value="1"/>
</dbReference>
<dbReference type="Pfam" id="PF02463">
    <property type="entry name" value="SMC_N"/>
    <property type="match status" value="1"/>
</dbReference>
<keyword evidence="6" id="KW-0067">ATP-binding</keyword>
<evidence type="ECO:0000313" key="11">
    <source>
        <dbReference type="EMBL" id="OEF98011.1"/>
    </source>
</evidence>
<dbReference type="SUPFAM" id="SSF52540">
    <property type="entry name" value="P-loop containing nucleoside triphosphate hydrolases"/>
    <property type="match status" value="1"/>
</dbReference>
<dbReference type="GO" id="GO:0005524">
    <property type="term" value="F:ATP binding"/>
    <property type="evidence" value="ECO:0007669"/>
    <property type="project" value="UniProtKB-KW"/>
</dbReference>
<evidence type="ECO:0000256" key="6">
    <source>
        <dbReference type="ARBA" id="ARBA00022840"/>
    </source>
</evidence>
<dbReference type="GO" id="GO:0043590">
    <property type="term" value="C:bacterial nucleoid"/>
    <property type="evidence" value="ECO:0007669"/>
    <property type="project" value="TreeGrafter"/>
</dbReference>
<evidence type="ECO:0000256" key="8">
    <source>
        <dbReference type="ARBA" id="ARBA00033408"/>
    </source>
</evidence>
<keyword evidence="12" id="KW-1185">Reference proteome</keyword>
<dbReference type="EMBL" id="MIJE01000002">
    <property type="protein sequence ID" value="OEF98011.1"/>
    <property type="molecule type" value="Genomic_DNA"/>
</dbReference>
<evidence type="ECO:0000313" key="12">
    <source>
        <dbReference type="Proteomes" id="UP000094296"/>
    </source>
</evidence>
<sequence length="493" mass="56471">MIRKLKIKNLGSIEEVDISFKMGLHVITSDTAEGKSLLLEAIKFILGEDISSEVIRQGCESAIVEACVFIPDGILYKIINLGVDTEAYELIISREINRQGENICIANGKIISLELLKKLMEPFTEIYGEQEQIKVWDAQENLAMLDGYGKLRLKKPILGVKRAFFEYKKLLDKLETMLENDANESEKAIFLKEQIQDITALNLREGEEDELESKRTLLLQQKEISEEDISAIEDRLSELQEAKRTYEKVIPHLIVYKKQLERELYEIENKDCVIKELRENIEKAKQEYFEKTKWLTEVRKQLAGELEQVIMSEFRELSVPNVQFKIHFKETRELSHSGNDSVEFLFSEKTGETMRTIYEVTSSGEVSRVMLAFKSIFIYADPTPTIIFDEIDSGLNDDAARKVAEKLAHVSRFRQIFCVTQIPEIAVMGDVHVSINNGVINDITRTTIEALDEDKIIDKLCKMLSCQDKTGVIRDEVISMREKAGSFKESLSS</sequence>
<evidence type="ECO:0000256" key="9">
    <source>
        <dbReference type="SAM" id="Coils"/>
    </source>
</evidence>
<dbReference type="OrthoDB" id="9806954at2"/>
<reference evidence="11 12" key="1">
    <citation type="submission" date="2016-09" db="EMBL/GenBank/DDBJ databases">
        <title>Draft genome sequence for the type strain of Desulfuribacillus alkaliarsenatis AHT28, an obligately anaerobic, sulfidogenic bacterium isolated from Russian soda lake sediments.</title>
        <authorList>
            <person name="Abin C.A."/>
            <person name="Hollibaugh J.T."/>
        </authorList>
    </citation>
    <scope>NUCLEOTIDE SEQUENCE [LARGE SCALE GENOMIC DNA]</scope>
    <source>
        <strain evidence="11 12">AHT28</strain>
    </source>
</reference>
<dbReference type="InterPro" id="IPR004604">
    <property type="entry name" value="DNA_recomb/repair_RecN"/>
</dbReference>
<dbReference type="InterPro" id="IPR027417">
    <property type="entry name" value="P-loop_NTPase"/>
</dbReference>
<protein>
    <recommendedName>
        <fullName evidence="3">DNA repair protein RecN</fullName>
    </recommendedName>
    <alternativeName>
        <fullName evidence="8">Recombination protein N</fullName>
    </alternativeName>
</protein>
<keyword evidence="9" id="KW-0175">Coiled coil</keyword>
<dbReference type="RefSeq" id="WP_069642408.1">
    <property type="nucleotide sequence ID" value="NZ_MIJE01000002.1"/>
</dbReference>
<evidence type="ECO:0000256" key="7">
    <source>
        <dbReference type="ARBA" id="ARBA00023204"/>
    </source>
</evidence>
<proteinExistence type="inferred from homology"/>
<dbReference type="InterPro" id="IPR003395">
    <property type="entry name" value="RecF/RecN/SMC_N"/>
</dbReference>
<keyword evidence="4" id="KW-0547">Nucleotide-binding</keyword>
<comment type="similarity">
    <text evidence="2">Belongs to the RecN family.</text>
</comment>
<name>A0A1E5G4J8_9FIRM</name>
<dbReference type="PIRSF" id="PIRSF003128">
    <property type="entry name" value="RecN"/>
    <property type="match status" value="1"/>
</dbReference>
<dbReference type="Gene3D" id="3.40.50.300">
    <property type="entry name" value="P-loop containing nucleotide triphosphate hydrolases"/>
    <property type="match status" value="2"/>
</dbReference>
<dbReference type="STRING" id="766136.BHF68_13190"/>
<feature type="coiled-coil region" evidence="9">
    <location>
        <begin position="222"/>
        <end position="287"/>
    </location>
</feature>
<feature type="domain" description="RecF/RecN/SMC N-terminal" evidence="10">
    <location>
        <begin position="1"/>
        <end position="426"/>
    </location>
</feature>
<gene>
    <name evidence="11" type="ORF">BHF68_13190</name>
</gene>
<evidence type="ECO:0000256" key="4">
    <source>
        <dbReference type="ARBA" id="ARBA00022741"/>
    </source>
</evidence>
<evidence type="ECO:0000256" key="1">
    <source>
        <dbReference type="ARBA" id="ARBA00003618"/>
    </source>
</evidence>
<evidence type="ECO:0000259" key="10">
    <source>
        <dbReference type="Pfam" id="PF02463"/>
    </source>
</evidence>
<dbReference type="GO" id="GO:0006310">
    <property type="term" value="P:DNA recombination"/>
    <property type="evidence" value="ECO:0007669"/>
    <property type="project" value="InterPro"/>
</dbReference>
<keyword evidence="5" id="KW-0227">DNA damage</keyword>
<dbReference type="CDD" id="cd03241">
    <property type="entry name" value="ABC_RecN"/>
    <property type="match status" value="1"/>
</dbReference>
<comment type="function">
    <text evidence="1">May be involved in recombinational repair of damaged DNA.</text>
</comment>
<dbReference type="Proteomes" id="UP000094296">
    <property type="component" value="Unassembled WGS sequence"/>
</dbReference>
<dbReference type="PANTHER" id="PTHR11059:SF0">
    <property type="entry name" value="DNA REPAIR PROTEIN RECN"/>
    <property type="match status" value="1"/>
</dbReference>
<dbReference type="GO" id="GO:0006281">
    <property type="term" value="P:DNA repair"/>
    <property type="evidence" value="ECO:0007669"/>
    <property type="project" value="UniProtKB-KW"/>
</dbReference>
<keyword evidence="7" id="KW-0234">DNA repair</keyword>
<dbReference type="GO" id="GO:0009432">
    <property type="term" value="P:SOS response"/>
    <property type="evidence" value="ECO:0007669"/>
    <property type="project" value="TreeGrafter"/>
</dbReference>
<organism evidence="11 12">
    <name type="scientific">Desulfuribacillus alkaliarsenatis</name>
    <dbReference type="NCBI Taxonomy" id="766136"/>
    <lineage>
        <taxon>Bacteria</taxon>
        <taxon>Bacillati</taxon>
        <taxon>Bacillota</taxon>
        <taxon>Desulfuribacillia</taxon>
        <taxon>Desulfuribacillales</taxon>
        <taxon>Desulfuribacillaceae</taxon>
        <taxon>Desulfuribacillus</taxon>
    </lineage>
</organism>
<evidence type="ECO:0000256" key="2">
    <source>
        <dbReference type="ARBA" id="ARBA00009441"/>
    </source>
</evidence>
<evidence type="ECO:0000256" key="3">
    <source>
        <dbReference type="ARBA" id="ARBA00021315"/>
    </source>
</evidence>